<proteinExistence type="predicted"/>
<organism evidence="1 2">
    <name type="scientific">Ceratopteris richardii</name>
    <name type="common">Triangle waterfern</name>
    <dbReference type="NCBI Taxonomy" id="49495"/>
    <lineage>
        <taxon>Eukaryota</taxon>
        <taxon>Viridiplantae</taxon>
        <taxon>Streptophyta</taxon>
        <taxon>Embryophyta</taxon>
        <taxon>Tracheophyta</taxon>
        <taxon>Polypodiopsida</taxon>
        <taxon>Polypodiidae</taxon>
        <taxon>Polypodiales</taxon>
        <taxon>Pteridineae</taxon>
        <taxon>Pteridaceae</taxon>
        <taxon>Parkerioideae</taxon>
        <taxon>Ceratopteris</taxon>
    </lineage>
</organism>
<gene>
    <name evidence="1" type="ORF">KP509_09G018200</name>
</gene>
<name>A0A8T2U594_CERRI</name>
<evidence type="ECO:0000313" key="2">
    <source>
        <dbReference type="Proteomes" id="UP000825935"/>
    </source>
</evidence>
<dbReference type="Proteomes" id="UP000825935">
    <property type="component" value="Chromosome 9"/>
</dbReference>
<sequence>MKHTIRINGVLQVASTQTILFSNTLCNYYLESQSTYNRTCYLPYNIQEAPCWRAESCKHRRKCDGRVQVTSR</sequence>
<dbReference type="EMBL" id="CM035414">
    <property type="protein sequence ID" value="KAH7428795.1"/>
    <property type="molecule type" value="Genomic_DNA"/>
</dbReference>
<evidence type="ECO:0000313" key="1">
    <source>
        <dbReference type="EMBL" id="KAH7428795.1"/>
    </source>
</evidence>
<dbReference type="AlphaFoldDB" id="A0A8T2U594"/>
<reference evidence="1" key="1">
    <citation type="submission" date="2021-08" db="EMBL/GenBank/DDBJ databases">
        <title>WGS assembly of Ceratopteris richardii.</title>
        <authorList>
            <person name="Marchant D.B."/>
            <person name="Chen G."/>
            <person name="Jenkins J."/>
            <person name="Shu S."/>
            <person name="Leebens-Mack J."/>
            <person name="Grimwood J."/>
            <person name="Schmutz J."/>
            <person name="Soltis P."/>
            <person name="Soltis D."/>
            <person name="Chen Z.-H."/>
        </authorList>
    </citation>
    <scope>NUCLEOTIDE SEQUENCE</scope>
    <source>
        <strain evidence="1">Whitten #5841</strain>
        <tissue evidence="1">Leaf</tissue>
    </source>
</reference>
<comment type="caution">
    <text evidence="1">The sequence shown here is derived from an EMBL/GenBank/DDBJ whole genome shotgun (WGS) entry which is preliminary data.</text>
</comment>
<protein>
    <submittedName>
        <fullName evidence="1">Uncharacterized protein</fullName>
    </submittedName>
</protein>
<keyword evidence="2" id="KW-1185">Reference proteome</keyword>
<accession>A0A8T2U594</accession>